<organism evidence="5 6">
    <name type="scientific">Kistimonas scapharcae</name>
    <dbReference type="NCBI Taxonomy" id="1036133"/>
    <lineage>
        <taxon>Bacteria</taxon>
        <taxon>Pseudomonadati</taxon>
        <taxon>Pseudomonadota</taxon>
        <taxon>Gammaproteobacteria</taxon>
        <taxon>Oceanospirillales</taxon>
        <taxon>Endozoicomonadaceae</taxon>
        <taxon>Kistimonas</taxon>
    </lineage>
</organism>
<dbReference type="Gene3D" id="3.90.950.10">
    <property type="match status" value="1"/>
</dbReference>
<keyword evidence="6" id="KW-1185">Reference proteome</keyword>
<comment type="similarity">
    <text evidence="4">Belongs to the Maf family. YhdE subfamily.</text>
</comment>
<feature type="site" description="Important for substrate specificity" evidence="4">
    <location>
        <position position="77"/>
    </location>
</feature>
<dbReference type="InterPro" id="IPR003697">
    <property type="entry name" value="Maf-like"/>
</dbReference>
<keyword evidence="3 4" id="KW-0546">Nucleotide metabolism</keyword>
<protein>
    <recommendedName>
        <fullName evidence="4">dTTP/UTP pyrophosphatase</fullName>
        <shortName evidence="4">dTTPase/UTPase</shortName>
        <ecNumber evidence="4">3.6.1.9</ecNumber>
    </recommendedName>
    <alternativeName>
        <fullName evidence="4">Nucleoside triphosphate pyrophosphatase</fullName>
    </alternativeName>
    <alternativeName>
        <fullName evidence="4">Nucleotide pyrophosphatase</fullName>
        <shortName evidence="4">Nucleotide PPase</shortName>
    </alternativeName>
</protein>
<evidence type="ECO:0000256" key="2">
    <source>
        <dbReference type="ARBA" id="ARBA00022801"/>
    </source>
</evidence>
<dbReference type="EMBL" id="BAABFL010000003">
    <property type="protein sequence ID" value="GAA4647785.1"/>
    <property type="molecule type" value="Genomic_DNA"/>
</dbReference>
<keyword evidence="2 4" id="KW-0378">Hydrolase</keyword>
<evidence type="ECO:0000256" key="4">
    <source>
        <dbReference type="HAMAP-Rule" id="MF_00528"/>
    </source>
</evidence>
<feature type="site" description="Important for substrate specificity" evidence="4">
    <location>
        <position position="14"/>
    </location>
</feature>
<evidence type="ECO:0000256" key="1">
    <source>
        <dbReference type="ARBA" id="ARBA00001968"/>
    </source>
</evidence>
<reference evidence="6" key="1">
    <citation type="journal article" date="2019" name="Int. J. Syst. Evol. Microbiol.">
        <title>The Global Catalogue of Microorganisms (GCM) 10K type strain sequencing project: providing services to taxonomists for standard genome sequencing and annotation.</title>
        <authorList>
            <consortium name="The Broad Institute Genomics Platform"/>
            <consortium name="The Broad Institute Genome Sequencing Center for Infectious Disease"/>
            <person name="Wu L."/>
            <person name="Ma J."/>
        </authorList>
    </citation>
    <scope>NUCLEOTIDE SEQUENCE [LARGE SCALE GENOMIC DNA]</scope>
    <source>
        <strain evidence="6">JCM 17805</strain>
    </source>
</reference>
<evidence type="ECO:0000256" key="3">
    <source>
        <dbReference type="ARBA" id="ARBA00023080"/>
    </source>
</evidence>
<proteinExistence type="inferred from homology"/>
<comment type="subcellular location">
    <subcellularLocation>
        <location evidence="4">Cytoplasm</location>
    </subcellularLocation>
</comment>
<evidence type="ECO:0000313" key="5">
    <source>
        <dbReference type="EMBL" id="GAA4647785.1"/>
    </source>
</evidence>
<dbReference type="RefSeq" id="WP_345192633.1">
    <property type="nucleotide sequence ID" value="NZ_BAABFL010000003.1"/>
</dbReference>
<dbReference type="CDD" id="cd00555">
    <property type="entry name" value="Maf"/>
    <property type="match status" value="1"/>
</dbReference>
<dbReference type="HAMAP" id="MF_00528">
    <property type="entry name" value="Maf"/>
    <property type="match status" value="1"/>
</dbReference>
<dbReference type="PANTHER" id="PTHR43213">
    <property type="entry name" value="BIFUNCTIONAL DTTP/UTP PYROPHOSPHATASE/METHYLTRANSFERASE PROTEIN-RELATED"/>
    <property type="match status" value="1"/>
</dbReference>
<comment type="caution">
    <text evidence="5">The sequence shown here is derived from an EMBL/GenBank/DDBJ whole genome shotgun (WGS) entry which is preliminary data.</text>
</comment>
<comment type="caution">
    <text evidence="4">Lacks conserved residue(s) required for the propagation of feature annotation.</text>
</comment>
<evidence type="ECO:0000313" key="6">
    <source>
        <dbReference type="Proteomes" id="UP001500604"/>
    </source>
</evidence>
<comment type="cofactor">
    <cofactor evidence="1 4">
        <name>a divalent metal cation</name>
        <dbReference type="ChEBI" id="CHEBI:60240"/>
    </cofactor>
</comment>
<dbReference type="NCBIfam" id="TIGR00172">
    <property type="entry name" value="maf"/>
    <property type="match status" value="1"/>
</dbReference>
<feature type="site" description="Important for substrate specificity" evidence="4">
    <location>
        <position position="159"/>
    </location>
</feature>
<feature type="active site" description="Proton acceptor" evidence="4">
    <location>
        <position position="76"/>
    </location>
</feature>
<comment type="catalytic activity">
    <reaction evidence="4">
        <text>UTP + H2O = UMP + diphosphate + H(+)</text>
        <dbReference type="Rhea" id="RHEA:29395"/>
        <dbReference type="ChEBI" id="CHEBI:15377"/>
        <dbReference type="ChEBI" id="CHEBI:15378"/>
        <dbReference type="ChEBI" id="CHEBI:33019"/>
        <dbReference type="ChEBI" id="CHEBI:46398"/>
        <dbReference type="ChEBI" id="CHEBI:57865"/>
        <dbReference type="EC" id="3.6.1.9"/>
    </reaction>
</comment>
<dbReference type="PANTHER" id="PTHR43213:SF5">
    <property type="entry name" value="BIFUNCTIONAL DTTP_UTP PYROPHOSPHATASE_METHYLTRANSFERASE PROTEIN-RELATED"/>
    <property type="match status" value="1"/>
</dbReference>
<dbReference type="EC" id="3.6.1.9" evidence="4"/>
<name>A0ABP8UXE2_9GAMM</name>
<dbReference type="Pfam" id="PF02545">
    <property type="entry name" value="Maf"/>
    <property type="match status" value="1"/>
</dbReference>
<dbReference type="Proteomes" id="UP001500604">
    <property type="component" value="Unassembled WGS sequence"/>
</dbReference>
<sequence>MSAVSLYLASRSPRRREILDQIGVHYELVVGDIDETPNAGEIPEEYVTRMACEKARAGLGAMQEACMVQRPVLAADTSVVVDGKILGKPADREEAIAMLRALAGRDHQVMTAVAVNDDDRLESRLSITRVLFNPLSEEQIARYWETGEPRDKAGAYGIQGLGAVFVRELQGSYSGVVGLPIAETVDLLDCFGVPYWQ</sequence>
<keyword evidence="4" id="KW-0963">Cytoplasm</keyword>
<dbReference type="SUPFAM" id="SSF52972">
    <property type="entry name" value="ITPase-like"/>
    <property type="match status" value="1"/>
</dbReference>
<gene>
    <name evidence="5" type="ORF">GCM10023116_00470</name>
</gene>
<accession>A0ABP8UXE2</accession>
<comment type="function">
    <text evidence="4">Nucleoside triphosphate pyrophosphatase that hydrolyzes dTTP and UTP. May have a dual role in cell division arrest and in preventing the incorporation of modified nucleotides into cellular nucleic acids.</text>
</comment>
<comment type="catalytic activity">
    <reaction evidence="4">
        <text>dTTP + H2O = dTMP + diphosphate + H(+)</text>
        <dbReference type="Rhea" id="RHEA:28534"/>
        <dbReference type="ChEBI" id="CHEBI:15377"/>
        <dbReference type="ChEBI" id="CHEBI:15378"/>
        <dbReference type="ChEBI" id="CHEBI:33019"/>
        <dbReference type="ChEBI" id="CHEBI:37568"/>
        <dbReference type="ChEBI" id="CHEBI:63528"/>
        <dbReference type="EC" id="3.6.1.9"/>
    </reaction>
</comment>
<dbReference type="InterPro" id="IPR029001">
    <property type="entry name" value="ITPase-like_fam"/>
</dbReference>
<dbReference type="PIRSF" id="PIRSF006305">
    <property type="entry name" value="Maf"/>
    <property type="match status" value="1"/>
</dbReference>